<keyword evidence="2" id="KW-1185">Reference proteome</keyword>
<sequence>MADDGFAEVDSLFLVEQGSSFDAVELFVEAGKKEEVLCYMRLVVHEELKSERSWLTDVEQEDLLRNSLAEAIAQSGEEVGSAPEVATVAIVVLLGDNAADVAGVAVVEGMVKVAIVVRNQNLVVSATASSSSDYQRGRSGGRRKSFPQKIVALRTRRKMSGEVKIAPYLALSNEE</sequence>
<proteinExistence type="predicted"/>
<reference evidence="1 2" key="1">
    <citation type="journal article" date="2018" name="Mol. Biol. Evol.">
        <title>Analysis of the draft genome of the red seaweed Gracilariopsis chorda provides insights into genome size evolution in Rhodophyta.</title>
        <authorList>
            <person name="Lee J."/>
            <person name="Yang E.C."/>
            <person name="Graf L."/>
            <person name="Yang J.H."/>
            <person name="Qiu H."/>
            <person name="Zel Zion U."/>
            <person name="Chan C.X."/>
            <person name="Stephens T.G."/>
            <person name="Weber A.P.M."/>
            <person name="Boo G.H."/>
            <person name="Boo S.M."/>
            <person name="Kim K.M."/>
            <person name="Shin Y."/>
            <person name="Jung M."/>
            <person name="Lee S.J."/>
            <person name="Yim H.S."/>
            <person name="Lee J.H."/>
            <person name="Bhattacharya D."/>
            <person name="Yoon H.S."/>
        </authorList>
    </citation>
    <scope>NUCLEOTIDE SEQUENCE [LARGE SCALE GENOMIC DNA]</scope>
    <source>
        <strain evidence="1 2">SKKU-2015</strain>
        <tissue evidence="1">Whole body</tissue>
    </source>
</reference>
<evidence type="ECO:0000313" key="2">
    <source>
        <dbReference type="Proteomes" id="UP000247409"/>
    </source>
</evidence>
<organism evidence="1 2">
    <name type="scientific">Gracilariopsis chorda</name>
    <dbReference type="NCBI Taxonomy" id="448386"/>
    <lineage>
        <taxon>Eukaryota</taxon>
        <taxon>Rhodophyta</taxon>
        <taxon>Florideophyceae</taxon>
        <taxon>Rhodymeniophycidae</taxon>
        <taxon>Gracilariales</taxon>
        <taxon>Gracilariaceae</taxon>
        <taxon>Gracilariopsis</taxon>
    </lineage>
</organism>
<accession>A0A2V3J0J8</accession>
<comment type="caution">
    <text evidence="1">The sequence shown here is derived from an EMBL/GenBank/DDBJ whole genome shotgun (WGS) entry which is preliminary data.</text>
</comment>
<evidence type="ECO:0000313" key="1">
    <source>
        <dbReference type="EMBL" id="PXF46890.1"/>
    </source>
</evidence>
<gene>
    <name evidence="1" type="ORF">BWQ96_03419</name>
</gene>
<dbReference type="Proteomes" id="UP000247409">
    <property type="component" value="Unassembled WGS sequence"/>
</dbReference>
<name>A0A2V3J0J8_9FLOR</name>
<dbReference type="AlphaFoldDB" id="A0A2V3J0J8"/>
<dbReference type="EMBL" id="NBIV01000032">
    <property type="protein sequence ID" value="PXF46890.1"/>
    <property type="molecule type" value="Genomic_DNA"/>
</dbReference>
<protein>
    <submittedName>
        <fullName evidence="1">Uncharacterized protein</fullName>
    </submittedName>
</protein>